<keyword evidence="1" id="KW-1133">Transmembrane helix</keyword>
<keyword evidence="5" id="KW-1185">Reference proteome</keyword>
<keyword evidence="1" id="KW-0812">Transmembrane</keyword>
<dbReference type="GO" id="GO:0016787">
    <property type="term" value="F:hydrolase activity"/>
    <property type="evidence" value="ECO:0007669"/>
    <property type="project" value="UniProtKB-KW"/>
</dbReference>
<feature type="transmembrane region" description="Helical" evidence="1">
    <location>
        <begin position="332"/>
        <end position="354"/>
    </location>
</feature>
<evidence type="ECO:0000256" key="1">
    <source>
        <dbReference type="SAM" id="Phobius"/>
    </source>
</evidence>
<feature type="transmembrane region" description="Helical" evidence="1">
    <location>
        <begin position="20"/>
        <end position="39"/>
    </location>
</feature>
<dbReference type="InterPro" id="IPR002656">
    <property type="entry name" value="Acyl_transf_3_dom"/>
</dbReference>
<dbReference type="PANTHER" id="PTHR23028">
    <property type="entry name" value="ACETYLTRANSFERASE"/>
    <property type="match status" value="1"/>
</dbReference>
<name>A0ABP6Z2Z4_9ACTN</name>
<evidence type="ECO:0000259" key="3">
    <source>
        <dbReference type="Pfam" id="PF19040"/>
    </source>
</evidence>
<evidence type="ECO:0000313" key="4">
    <source>
        <dbReference type="EMBL" id="GAA3594189.1"/>
    </source>
</evidence>
<feature type="domain" description="Acyltransferase 3" evidence="2">
    <location>
        <begin position="2"/>
        <end position="316"/>
    </location>
</feature>
<comment type="caution">
    <text evidence="4">The sequence shown here is derived from an EMBL/GenBank/DDBJ whole genome shotgun (WGS) entry which is preliminary data.</text>
</comment>
<reference evidence="5" key="1">
    <citation type="journal article" date="2019" name="Int. J. Syst. Evol. Microbiol.">
        <title>The Global Catalogue of Microorganisms (GCM) 10K type strain sequencing project: providing services to taxonomists for standard genome sequencing and annotation.</title>
        <authorList>
            <consortium name="The Broad Institute Genomics Platform"/>
            <consortium name="The Broad Institute Genome Sequencing Center for Infectious Disease"/>
            <person name="Wu L."/>
            <person name="Ma J."/>
        </authorList>
    </citation>
    <scope>NUCLEOTIDE SEQUENCE [LARGE SCALE GENOMIC DNA]</scope>
    <source>
        <strain evidence="5">JCM 16902</strain>
    </source>
</reference>
<feature type="transmembrane region" description="Helical" evidence="1">
    <location>
        <begin position="183"/>
        <end position="202"/>
    </location>
</feature>
<accession>A0ABP6Z2Z4</accession>
<protein>
    <submittedName>
        <fullName evidence="4">SGNH hydrolase domain-containing protein</fullName>
    </submittedName>
</protein>
<feature type="transmembrane region" description="Helical" evidence="1">
    <location>
        <begin position="266"/>
        <end position="283"/>
    </location>
</feature>
<keyword evidence="1" id="KW-0472">Membrane</keyword>
<keyword evidence="4" id="KW-0378">Hydrolase</keyword>
<feature type="domain" description="SGNH" evidence="3">
    <location>
        <begin position="409"/>
        <end position="635"/>
    </location>
</feature>
<feature type="transmembrane region" description="Helical" evidence="1">
    <location>
        <begin position="130"/>
        <end position="146"/>
    </location>
</feature>
<gene>
    <name evidence="4" type="ORF">GCM10022223_06520</name>
</gene>
<feature type="transmembrane region" description="Helical" evidence="1">
    <location>
        <begin position="236"/>
        <end position="254"/>
    </location>
</feature>
<dbReference type="InterPro" id="IPR050879">
    <property type="entry name" value="Acyltransferase_3"/>
</dbReference>
<evidence type="ECO:0000259" key="2">
    <source>
        <dbReference type="Pfam" id="PF01757"/>
    </source>
</evidence>
<sequence length="667" mass="72868">MAVLTVLLYHTGLGPSGGFIGVDVFFVLSGFLITGLLVREHDRTGRISLPTFWARRLRRLLPASALVLIVTCVVSRWYLPPARWESIGSDAVAASTYIVNWRLAASSVDYLAEGAAASPLQHYWSLSIEEQFYVVWPLLMSLVLLARTRKVAIAVIGLITAGSFALALATYSAQTYFTTQTRVWELAAGALCAVAMASRPAWQNGPERPRWTGLLSWAGLVLIFVCLFVVKPTTMWPGPLTAMVIAGTVLVLGFGDAPNSVKTVLALRPLTWIGDISYSLYLWHWPLVVFAERDGTLTPQEGWSIVGISVVLATATYYLVEQPTRKAKLLSRTRVGIATGLALVVIGAGTGQALTQAKSVDDPVNALGAAAPTQLQQSATALAPRPEEAAKDNGEIYQRDCPSNYANAAMQPCVFDYRTAGVGPRVLAVGDSKMGQWMPTLIQLARRHHWQLTSITKAGCAFSDTRRYQAPNVEYSNCVTWNDSVKQEALKEHPDLLITTQLEYYATVRNGVGLQGEENRQEMIRGLNVRLHEMQDAGIPTVTIAETPRMLRDMPECVSTHLKDLMACSRSRPFALRNSGMVKAASTATDTPVIDLNDKICAAERCPAVMGDMLMYRDDHHLTATYARTLTPYFEEQLGPALVRYKLRQTLLGTAPATVAPPSATQG</sequence>
<proteinExistence type="predicted"/>
<dbReference type="Pfam" id="PF01757">
    <property type="entry name" value="Acyl_transf_3"/>
    <property type="match status" value="1"/>
</dbReference>
<feature type="transmembrane region" description="Helical" evidence="1">
    <location>
        <begin position="151"/>
        <end position="171"/>
    </location>
</feature>
<dbReference type="PANTHER" id="PTHR23028:SF53">
    <property type="entry name" value="ACYL_TRANSF_3 DOMAIN-CONTAINING PROTEIN"/>
    <property type="match status" value="1"/>
</dbReference>
<organism evidence="4 5">
    <name type="scientific">Kineosporia mesophila</name>
    <dbReference type="NCBI Taxonomy" id="566012"/>
    <lineage>
        <taxon>Bacteria</taxon>
        <taxon>Bacillati</taxon>
        <taxon>Actinomycetota</taxon>
        <taxon>Actinomycetes</taxon>
        <taxon>Kineosporiales</taxon>
        <taxon>Kineosporiaceae</taxon>
        <taxon>Kineosporia</taxon>
    </lineage>
</organism>
<dbReference type="Pfam" id="PF19040">
    <property type="entry name" value="SGNH"/>
    <property type="match status" value="1"/>
</dbReference>
<dbReference type="EMBL" id="BAAAZO010000001">
    <property type="protein sequence ID" value="GAA3594189.1"/>
    <property type="molecule type" value="Genomic_DNA"/>
</dbReference>
<feature type="transmembrane region" description="Helical" evidence="1">
    <location>
        <begin position="60"/>
        <end position="79"/>
    </location>
</feature>
<dbReference type="Proteomes" id="UP001501074">
    <property type="component" value="Unassembled WGS sequence"/>
</dbReference>
<feature type="transmembrane region" description="Helical" evidence="1">
    <location>
        <begin position="303"/>
        <end position="320"/>
    </location>
</feature>
<evidence type="ECO:0000313" key="5">
    <source>
        <dbReference type="Proteomes" id="UP001501074"/>
    </source>
</evidence>
<dbReference type="InterPro" id="IPR043968">
    <property type="entry name" value="SGNH"/>
</dbReference>
<feature type="transmembrane region" description="Helical" evidence="1">
    <location>
        <begin position="214"/>
        <end position="230"/>
    </location>
</feature>